<organism evidence="2">
    <name type="scientific">gut metagenome</name>
    <dbReference type="NCBI Taxonomy" id="749906"/>
    <lineage>
        <taxon>unclassified sequences</taxon>
        <taxon>metagenomes</taxon>
        <taxon>organismal metagenomes</taxon>
    </lineage>
</organism>
<keyword evidence="1" id="KW-1133">Transmembrane helix</keyword>
<gene>
    <name evidence="2" type="ORF">EVA_00374</name>
</gene>
<reference evidence="2" key="1">
    <citation type="journal article" date="2012" name="PLoS ONE">
        <title>Gene sets for utilization of primary and secondary nutrition supplies in the distal gut of endangered iberian lynx.</title>
        <authorList>
            <person name="Alcaide M."/>
            <person name="Messina E."/>
            <person name="Richter M."/>
            <person name="Bargiela R."/>
            <person name="Peplies J."/>
            <person name="Huws S.A."/>
            <person name="Newbold C.J."/>
            <person name="Golyshin P.N."/>
            <person name="Simon M.A."/>
            <person name="Lopez G."/>
            <person name="Yakimov M.M."/>
            <person name="Ferrer M."/>
        </authorList>
    </citation>
    <scope>NUCLEOTIDE SEQUENCE</scope>
</reference>
<evidence type="ECO:0000256" key="1">
    <source>
        <dbReference type="SAM" id="Phobius"/>
    </source>
</evidence>
<name>J9DD80_9ZZZZ</name>
<dbReference type="Pfam" id="PF04246">
    <property type="entry name" value="RseC_MucC"/>
    <property type="match status" value="1"/>
</dbReference>
<protein>
    <submittedName>
        <fullName evidence="2">Positive regulator of sigma(E), RseC/MucC</fullName>
    </submittedName>
</protein>
<keyword evidence="1" id="KW-0472">Membrane</keyword>
<dbReference type="EMBL" id="AMCI01000009">
    <property type="protein sequence ID" value="EJX10946.1"/>
    <property type="molecule type" value="Genomic_DNA"/>
</dbReference>
<feature type="transmembrane region" description="Helical" evidence="1">
    <location>
        <begin position="104"/>
        <end position="123"/>
    </location>
</feature>
<accession>J9DD80</accession>
<feature type="transmembrane region" description="Helical" evidence="1">
    <location>
        <begin position="76"/>
        <end position="98"/>
    </location>
</feature>
<comment type="caution">
    <text evidence="2">The sequence shown here is derived from an EMBL/GenBank/DDBJ whole genome shotgun (WGS) entry which is preliminary data.</text>
</comment>
<dbReference type="AlphaFoldDB" id="J9DD80"/>
<evidence type="ECO:0000313" key="2">
    <source>
        <dbReference type="EMBL" id="EJX10946.1"/>
    </source>
</evidence>
<proteinExistence type="predicted"/>
<keyword evidence="1" id="KW-0812">Transmembrane</keyword>
<sequence length="143" mass="15643">MTDIIKHRGIVENIKGTHLQVRIVQTSACSACSVKGHCNASESKEKLIDVFDVQASSYRVGEEVMLCGSTSMGMQAVWLAFGVPFLVLLAALFAAMQLTGGNELQSALVALCALVPYYALVYWNRDRLSRKFTFAIEPILQGN</sequence>